<proteinExistence type="inferred from homology"/>
<accession>A0ABY6Q2L7</accession>
<dbReference type="Proteomes" id="UP001317963">
    <property type="component" value="Chromosome"/>
</dbReference>
<feature type="binding site" evidence="8">
    <location>
        <position position="181"/>
    </location>
    <ligand>
        <name>ATP</name>
        <dbReference type="ChEBI" id="CHEBI:30616"/>
    </ligand>
</feature>
<evidence type="ECO:0000256" key="1">
    <source>
        <dbReference type="ARBA" id="ARBA00009747"/>
    </source>
</evidence>
<evidence type="ECO:0000256" key="8">
    <source>
        <dbReference type="HAMAP-Rule" id="MF_00692"/>
    </source>
</evidence>
<feature type="binding site" evidence="8">
    <location>
        <position position="111"/>
    </location>
    <ligand>
        <name>ATP</name>
        <dbReference type="ChEBI" id="CHEBI:30616"/>
    </ligand>
</feature>
<keyword evidence="5 8" id="KW-0547">Nucleotide-binding</keyword>
<dbReference type="PANTHER" id="PTHR32057">
    <property type="entry name" value="PROTEIN ADENYLYLTRANSFERASE SELO, MITOCHONDRIAL"/>
    <property type="match status" value="1"/>
</dbReference>
<evidence type="ECO:0000256" key="3">
    <source>
        <dbReference type="ARBA" id="ARBA00022695"/>
    </source>
</evidence>
<keyword evidence="6 8" id="KW-0067">ATP-binding</keyword>
<feature type="binding site" evidence="8">
    <location>
        <position position="91"/>
    </location>
    <ligand>
        <name>ATP</name>
        <dbReference type="ChEBI" id="CHEBI:30616"/>
    </ligand>
</feature>
<sequence length="497" mass="54860">MTTLPNWEHSYQDLGSLYTSTAAAEKASKPEWMAWNEGLATSLKWPAAWSKTDEALQAFSGHSELAGTKPSASVYAGHQFGQYNPQLGDGRAVLLGEWVVENGSRYDIQLKGAGPTPYSRGGDGLSPVGPVVREYLLSEAMHCLGVPSTRALAAIATGDSVYRNEREPGAVMVRVADSHLRFGSIQYFAMTRDGEGLSELVGYAANRHYKAMVEAKGATTIGQQAEVLLEETVKRIASLVAHWQSLGFIHGVMNTDNMLLSGQTIDYGPCAFVDTYKADAKFSAIDSQGRYRLSNQPGIAHWNTSVLASCLLKVLNSEEDKAIAFAQAVIDEFPRWYAEAYKARMAAKLGLDAFREEDTALVDNFLQTLETDALDLTLAYRWLTHEALEDSHHTPMHQLFKPSDALLSWRTQWARRRASNKASSKELNARMVSANPVVIPRNHQVAAAIADAEVGDYQTLHQAFERWQSPFSWETRDTEWAATPSLSEQVTRTFCGT</sequence>
<dbReference type="EMBL" id="CP036501">
    <property type="protein sequence ID" value="UZP73392.1"/>
    <property type="molecule type" value="Genomic_DNA"/>
</dbReference>
<evidence type="ECO:0000313" key="9">
    <source>
        <dbReference type="EMBL" id="UZP73392.1"/>
    </source>
</evidence>
<feature type="binding site" evidence="8">
    <location>
        <position position="266"/>
    </location>
    <ligand>
        <name>Mg(2+)</name>
        <dbReference type="ChEBI" id="CHEBI:18420"/>
    </ligand>
</feature>
<organism evidence="9 10">
    <name type="scientific">Candidatus Paraluminiphilus aquimaris</name>
    <dbReference type="NCBI Taxonomy" id="2518994"/>
    <lineage>
        <taxon>Bacteria</taxon>
        <taxon>Pseudomonadati</taxon>
        <taxon>Pseudomonadota</taxon>
        <taxon>Gammaproteobacteria</taxon>
        <taxon>Cellvibrionales</taxon>
        <taxon>Halieaceae</taxon>
        <taxon>Candidatus Paraluminiphilus</taxon>
    </lineage>
</organism>
<feature type="binding site" evidence="8">
    <location>
        <position position="174"/>
    </location>
    <ligand>
        <name>ATP</name>
        <dbReference type="ChEBI" id="CHEBI:30616"/>
    </ligand>
</feature>
<keyword evidence="3 8" id="KW-0548">Nucleotidyltransferase</keyword>
<feature type="binding site" evidence="8">
    <location>
        <position position="124"/>
    </location>
    <ligand>
        <name>ATP</name>
        <dbReference type="ChEBI" id="CHEBI:30616"/>
    </ligand>
</feature>
<feature type="binding site" evidence="8">
    <location>
        <position position="266"/>
    </location>
    <ligand>
        <name>ATP</name>
        <dbReference type="ChEBI" id="CHEBI:30616"/>
    </ligand>
</feature>
<dbReference type="EC" id="2.7.7.-" evidence="8"/>
<comment type="cofactor">
    <cofactor evidence="8">
        <name>Mg(2+)</name>
        <dbReference type="ChEBI" id="CHEBI:18420"/>
    </cofactor>
    <cofactor evidence="8">
        <name>Mn(2+)</name>
        <dbReference type="ChEBI" id="CHEBI:29035"/>
    </cofactor>
</comment>
<dbReference type="EC" id="2.7.7.108" evidence="8"/>
<protein>
    <recommendedName>
        <fullName evidence="8">Protein nucleotidyltransferase YdiU</fullName>
        <ecNumber evidence="8">2.7.7.-</ecNumber>
    </recommendedName>
    <alternativeName>
        <fullName evidence="8">Protein adenylyltransferase YdiU</fullName>
        <ecNumber evidence="8">2.7.7.108</ecNumber>
    </alternativeName>
    <alternativeName>
        <fullName evidence="8">Protein uridylyltransferase YdiU</fullName>
        <ecNumber evidence="8">2.7.7.-</ecNumber>
    </alternativeName>
</protein>
<evidence type="ECO:0000256" key="7">
    <source>
        <dbReference type="ARBA" id="ARBA00022842"/>
    </source>
</evidence>
<keyword evidence="10" id="KW-1185">Reference proteome</keyword>
<comment type="catalytic activity">
    <reaction evidence="8">
        <text>L-seryl-[protein] + UTP = O-(5'-uridylyl)-L-seryl-[protein] + diphosphate</text>
        <dbReference type="Rhea" id="RHEA:64604"/>
        <dbReference type="Rhea" id="RHEA-COMP:9863"/>
        <dbReference type="Rhea" id="RHEA-COMP:16635"/>
        <dbReference type="ChEBI" id="CHEBI:29999"/>
        <dbReference type="ChEBI" id="CHEBI:33019"/>
        <dbReference type="ChEBI" id="CHEBI:46398"/>
        <dbReference type="ChEBI" id="CHEBI:156051"/>
    </reaction>
</comment>
<comment type="catalytic activity">
    <reaction evidence="8">
        <text>L-tyrosyl-[protein] + UTP = O-(5'-uridylyl)-L-tyrosyl-[protein] + diphosphate</text>
        <dbReference type="Rhea" id="RHEA:83887"/>
        <dbReference type="Rhea" id="RHEA-COMP:10136"/>
        <dbReference type="Rhea" id="RHEA-COMP:20238"/>
        <dbReference type="ChEBI" id="CHEBI:33019"/>
        <dbReference type="ChEBI" id="CHEBI:46398"/>
        <dbReference type="ChEBI" id="CHEBI:46858"/>
        <dbReference type="ChEBI" id="CHEBI:90602"/>
    </reaction>
</comment>
<comment type="catalytic activity">
    <reaction evidence="8">
        <text>L-threonyl-[protein] + ATP = 3-O-(5'-adenylyl)-L-threonyl-[protein] + diphosphate</text>
        <dbReference type="Rhea" id="RHEA:54292"/>
        <dbReference type="Rhea" id="RHEA-COMP:11060"/>
        <dbReference type="Rhea" id="RHEA-COMP:13847"/>
        <dbReference type="ChEBI" id="CHEBI:30013"/>
        <dbReference type="ChEBI" id="CHEBI:30616"/>
        <dbReference type="ChEBI" id="CHEBI:33019"/>
        <dbReference type="ChEBI" id="CHEBI:138113"/>
        <dbReference type="EC" id="2.7.7.108"/>
    </reaction>
</comment>
<comment type="similarity">
    <text evidence="1 8">Belongs to the SELO family.</text>
</comment>
<feature type="binding site" evidence="8">
    <location>
        <position position="257"/>
    </location>
    <ligand>
        <name>Mg(2+)</name>
        <dbReference type="ChEBI" id="CHEBI:18420"/>
    </ligand>
</feature>
<dbReference type="InterPro" id="IPR003846">
    <property type="entry name" value="SelO"/>
</dbReference>
<gene>
    <name evidence="8" type="primary">ydiU</name>
    <name evidence="8" type="synonym">selO</name>
    <name evidence="9" type="ORF">E0F26_00970</name>
</gene>
<evidence type="ECO:0000256" key="5">
    <source>
        <dbReference type="ARBA" id="ARBA00022741"/>
    </source>
</evidence>
<evidence type="ECO:0000256" key="6">
    <source>
        <dbReference type="ARBA" id="ARBA00022840"/>
    </source>
</evidence>
<feature type="binding site" evidence="8">
    <location>
        <position position="123"/>
    </location>
    <ligand>
        <name>ATP</name>
        <dbReference type="ChEBI" id="CHEBI:30616"/>
    </ligand>
</feature>
<dbReference type="RefSeq" id="WP_279242171.1">
    <property type="nucleotide sequence ID" value="NZ_CP036501.1"/>
</dbReference>
<comment type="catalytic activity">
    <reaction evidence="8">
        <text>L-tyrosyl-[protein] + ATP = O-(5'-adenylyl)-L-tyrosyl-[protein] + diphosphate</text>
        <dbReference type="Rhea" id="RHEA:54288"/>
        <dbReference type="Rhea" id="RHEA-COMP:10136"/>
        <dbReference type="Rhea" id="RHEA-COMP:13846"/>
        <dbReference type="ChEBI" id="CHEBI:30616"/>
        <dbReference type="ChEBI" id="CHEBI:33019"/>
        <dbReference type="ChEBI" id="CHEBI:46858"/>
        <dbReference type="ChEBI" id="CHEBI:83624"/>
        <dbReference type="EC" id="2.7.7.108"/>
    </reaction>
</comment>
<evidence type="ECO:0000313" key="10">
    <source>
        <dbReference type="Proteomes" id="UP001317963"/>
    </source>
</evidence>
<keyword evidence="7 8" id="KW-0460">Magnesium</keyword>
<name>A0ABY6Q2L7_9GAMM</name>
<dbReference type="PANTHER" id="PTHR32057:SF14">
    <property type="entry name" value="PROTEIN ADENYLYLTRANSFERASE SELO, MITOCHONDRIAL"/>
    <property type="match status" value="1"/>
</dbReference>
<dbReference type="HAMAP" id="MF_00692">
    <property type="entry name" value="SelO"/>
    <property type="match status" value="1"/>
</dbReference>
<evidence type="ECO:0000256" key="2">
    <source>
        <dbReference type="ARBA" id="ARBA00022679"/>
    </source>
</evidence>
<feature type="active site" description="Proton acceptor" evidence="8">
    <location>
        <position position="256"/>
    </location>
</feature>
<dbReference type="NCBIfam" id="NF000658">
    <property type="entry name" value="PRK00029.1"/>
    <property type="match status" value="1"/>
</dbReference>
<evidence type="ECO:0000256" key="4">
    <source>
        <dbReference type="ARBA" id="ARBA00022723"/>
    </source>
</evidence>
<comment type="catalytic activity">
    <reaction evidence="8">
        <text>L-histidyl-[protein] + UTP = N(tele)-(5'-uridylyl)-L-histidyl-[protein] + diphosphate</text>
        <dbReference type="Rhea" id="RHEA:83891"/>
        <dbReference type="Rhea" id="RHEA-COMP:9745"/>
        <dbReference type="Rhea" id="RHEA-COMP:20239"/>
        <dbReference type="ChEBI" id="CHEBI:29979"/>
        <dbReference type="ChEBI" id="CHEBI:33019"/>
        <dbReference type="ChEBI" id="CHEBI:46398"/>
        <dbReference type="ChEBI" id="CHEBI:233474"/>
    </reaction>
</comment>
<comment type="catalytic activity">
    <reaction evidence="8">
        <text>L-seryl-[protein] + ATP = 3-O-(5'-adenylyl)-L-seryl-[protein] + diphosphate</text>
        <dbReference type="Rhea" id="RHEA:58120"/>
        <dbReference type="Rhea" id="RHEA-COMP:9863"/>
        <dbReference type="Rhea" id="RHEA-COMP:15073"/>
        <dbReference type="ChEBI" id="CHEBI:29999"/>
        <dbReference type="ChEBI" id="CHEBI:30616"/>
        <dbReference type="ChEBI" id="CHEBI:33019"/>
        <dbReference type="ChEBI" id="CHEBI:142516"/>
        <dbReference type="EC" id="2.7.7.108"/>
    </reaction>
</comment>
<keyword evidence="2 8" id="KW-0808">Transferase</keyword>
<feature type="binding site" evidence="8">
    <location>
        <position position="90"/>
    </location>
    <ligand>
        <name>ATP</name>
        <dbReference type="ChEBI" id="CHEBI:30616"/>
    </ligand>
</feature>
<feature type="binding site" evidence="8">
    <location>
        <position position="88"/>
    </location>
    <ligand>
        <name>ATP</name>
        <dbReference type="ChEBI" id="CHEBI:30616"/>
    </ligand>
</feature>
<keyword evidence="8" id="KW-0464">Manganese</keyword>
<comment type="function">
    <text evidence="8">Nucleotidyltransferase involved in the post-translational modification of proteins. It can catalyze the addition of adenosine monophosphate (AMP) or uridine monophosphate (UMP) to a protein, resulting in modifications known as AMPylation and UMPylation.</text>
</comment>
<reference evidence="9 10" key="1">
    <citation type="submission" date="2019-02" db="EMBL/GenBank/DDBJ databases">
        <title>Halieaceae_genomes.</title>
        <authorList>
            <person name="Li S.-H."/>
        </authorList>
    </citation>
    <scope>NUCLEOTIDE SEQUENCE [LARGE SCALE GENOMIC DNA]</scope>
    <source>
        <strain evidence="9 10">JH123</strain>
    </source>
</reference>
<dbReference type="Pfam" id="PF02696">
    <property type="entry name" value="SelO"/>
    <property type="match status" value="1"/>
</dbReference>
<keyword evidence="4 8" id="KW-0479">Metal-binding</keyword>